<dbReference type="GO" id="GO:0020037">
    <property type="term" value="F:heme binding"/>
    <property type="evidence" value="ECO:0007669"/>
    <property type="project" value="InterPro"/>
</dbReference>
<dbReference type="KEGG" id="stha:NCTC11429_04250"/>
<evidence type="ECO:0000313" key="1">
    <source>
        <dbReference type="EMBL" id="VTR51044.1"/>
    </source>
</evidence>
<dbReference type="SUPFAM" id="SSF46626">
    <property type="entry name" value="Cytochrome c"/>
    <property type="match status" value="1"/>
</dbReference>
<dbReference type="RefSeq" id="WP_051606763.1">
    <property type="nucleotide sequence ID" value="NZ_CP158797.1"/>
</dbReference>
<reference evidence="1 2" key="1">
    <citation type="submission" date="2019-05" db="EMBL/GenBank/DDBJ databases">
        <authorList>
            <consortium name="Pathogen Informatics"/>
        </authorList>
    </citation>
    <scope>NUCLEOTIDE SEQUENCE [LARGE SCALE GENOMIC DNA]</scope>
    <source>
        <strain evidence="1 2">NCTC11429</strain>
    </source>
</reference>
<sequence length="332" mass="37350">MNKAYIVLLGIIFIPALLIVLNDNGINSNIEDNIEFKKKLSQYGLFQGKLSDLTPIAEAEQLEVSSALFTDYAEKQRILLLPQGGKMVALGSGLPDFPDGTILAKTFFYVDTVRKPGAGKRIIETRLLIKHKSQWNAATYRWNERQDDAFLLTRGDTVAVTFWDEKRRNRKTAYKIPSRADCIACHRQGSGLFPIGPKLRNLNVQIDRGDKRVNQLDYLRQRGKLELKSLAAIDKMTDYKALSTPLDQRARAYLDINCAHCHSPGGIGGITQLDLRYETPVNETGILFKQAKIAGRITISGELHMPKIGTTVPHDEGIRLILDYIEQLDKKK</sequence>
<evidence type="ECO:0008006" key="3">
    <source>
        <dbReference type="Google" id="ProtNLM"/>
    </source>
</evidence>
<gene>
    <name evidence="1" type="ORF">NCTC11429_04250</name>
</gene>
<name>A0A4U9W192_9SPHI</name>
<dbReference type="InterPro" id="IPR036909">
    <property type="entry name" value="Cyt_c-like_dom_sf"/>
</dbReference>
<dbReference type="AlphaFoldDB" id="A0A4U9W192"/>
<accession>A0A4U9W192</accession>
<proteinExistence type="predicted"/>
<dbReference type="Gene3D" id="1.10.760.10">
    <property type="entry name" value="Cytochrome c-like domain"/>
    <property type="match status" value="1"/>
</dbReference>
<dbReference type="GO" id="GO:0009055">
    <property type="term" value="F:electron transfer activity"/>
    <property type="evidence" value="ECO:0007669"/>
    <property type="project" value="InterPro"/>
</dbReference>
<organism evidence="1 2">
    <name type="scientific">Sphingobacterium thalpophilum</name>
    <dbReference type="NCBI Taxonomy" id="259"/>
    <lineage>
        <taxon>Bacteria</taxon>
        <taxon>Pseudomonadati</taxon>
        <taxon>Bacteroidota</taxon>
        <taxon>Sphingobacteriia</taxon>
        <taxon>Sphingobacteriales</taxon>
        <taxon>Sphingobacteriaceae</taxon>
        <taxon>Sphingobacterium</taxon>
    </lineage>
</organism>
<dbReference type="EMBL" id="LR590484">
    <property type="protein sequence ID" value="VTR51044.1"/>
    <property type="molecule type" value="Genomic_DNA"/>
</dbReference>
<dbReference type="STRING" id="1123265.GCA_000686625_02495"/>
<dbReference type="GeneID" id="78464857"/>
<evidence type="ECO:0000313" key="2">
    <source>
        <dbReference type="Proteomes" id="UP000308196"/>
    </source>
</evidence>
<protein>
    <recommendedName>
        <fullName evidence="3">Cytochrome c domain-containing protein</fullName>
    </recommendedName>
</protein>
<dbReference type="Proteomes" id="UP000308196">
    <property type="component" value="Chromosome"/>
</dbReference>